<protein>
    <submittedName>
        <fullName evidence="2">Uncharacterized protein</fullName>
    </submittedName>
</protein>
<dbReference type="EMBL" id="JACJHT010000002">
    <property type="protein sequence ID" value="MBA9039334.1"/>
    <property type="molecule type" value="Genomic_DNA"/>
</dbReference>
<dbReference type="RefSeq" id="WP_097813323.1">
    <property type="nucleotide sequence ID" value="NZ_JACJHT010000002.1"/>
</dbReference>
<evidence type="ECO:0000313" key="3">
    <source>
        <dbReference type="Proteomes" id="UP000543174"/>
    </source>
</evidence>
<reference evidence="2" key="1">
    <citation type="submission" date="2020-08" db="EMBL/GenBank/DDBJ databases">
        <title>Functional genomics of gut bacteria from endangered species of beetles.</title>
        <authorList>
            <person name="Carlos-Shanley C."/>
        </authorList>
    </citation>
    <scope>NUCLEOTIDE SEQUENCE [LARGE SCALE GENOMIC DNA]</scope>
    <source>
        <strain evidence="2">S00060</strain>
    </source>
</reference>
<comment type="caution">
    <text evidence="2">The sequence shown here is derived from an EMBL/GenBank/DDBJ whole genome shotgun (WGS) entry which is preliminary data.</text>
</comment>
<keyword evidence="3" id="KW-1185">Reference proteome</keyword>
<name>A0A7W3REV1_PRIAR</name>
<feature type="transmembrane region" description="Helical" evidence="1">
    <location>
        <begin position="39"/>
        <end position="56"/>
    </location>
</feature>
<keyword evidence="1" id="KW-1133">Transmembrane helix</keyword>
<evidence type="ECO:0000256" key="1">
    <source>
        <dbReference type="SAM" id="Phobius"/>
    </source>
</evidence>
<feature type="transmembrane region" description="Helical" evidence="1">
    <location>
        <begin position="62"/>
        <end position="81"/>
    </location>
</feature>
<sequence length="89" mass="10628">MNKQPWHRSEKFLLLLCFFAPPIGYVAVVMNKKKLSRELWLSNLTVATIIMSIWLLKFLPHQWGTIILLTGAGIYWYQRIVKKFKKQHR</sequence>
<dbReference type="AlphaFoldDB" id="A0A7W3REV1"/>
<organism evidence="2 3">
    <name type="scientific">Priestia aryabhattai</name>
    <name type="common">Bacillus aryabhattai</name>
    <dbReference type="NCBI Taxonomy" id="412384"/>
    <lineage>
        <taxon>Bacteria</taxon>
        <taxon>Bacillati</taxon>
        <taxon>Bacillota</taxon>
        <taxon>Bacilli</taxon>
        <taxon>Bacillales</taxon>
        <taxon>Bacillaceae</taxon>
        <taxon>Priestia</taxon>
    </lineage>
</organism>
<gene>
    <name evidence="2" type="ORF">HNP21_002441</name>
</gene>
<keyword evidence="1" id="KW-0472">Membrane</keyword>
<proteinExistence type="predicted"/>
<feature type="transmembrane region" description="Helical" evidence="1">
    <location>
        <begin position="12"/>
        <end position="30"/>
    </location>
</feature>
<keyword evidence="1" id="KW-0812">Transmembrane</keyword>
<evidence type="ECO:0000313" key="2">
    <source>
        <dbReference type="EMBL" id="MBA9039334.1"/>
    </source>
</evidence>
<dbReference type="Proteomes" id="UP000543174">
    <property type="component" value="Unassembled WGS sequence"/>
</dbReference>
<accession>A0A7W3REV1</accession>